<feature type="transmembrane region" description="Helical" evidence="9">
    <location>
        <begin position="289"/>
        <end position="314"/>
    </location>
</feature>
<keyword evidence="5 9" id="KW-0812">Transmembrane</keyword>
<evidence type="ECO:0000256" key="8">
    <source>
        <dbReference type="SAM" id="MobiDB-lite"/>
    </source>
</evidence>
<feature type="transmembrane region" description="Helical" evidence="9">
    <location>
        <begin position="416"/>
        <end position="433"/>
    </location>
</feature>
<dbReference type="GO" id="GO:0055085">
    <property type="term" value="P:transmembrane transport"/>
    <property type="evidence" value="ECO:0007669"/>
    <property type="project" value="TreeGrafter"/>
</dbReference>
<evidence type="ECO:0000256" key="5">
    <source>
        <dbReference type="ARBA" id="ARBA00022692"/>
    </source>
</evidence>
<dbReference type="PANTHER" id="PTHR21716:SF53">
    <property type="entry name" value="PERMEASE PERM-RELATED"/>
    <property type="match status" value="1"/>
</dbReference>
<keyword evidence="6 9" id="KW-1133">Transmembrane helix</keyword>
<feature type="region of interest" description="Disordered" evidence="8">
    <location>
        <begin position="1"/>
        <end position="30"/>
    </location>
</feature>
<dbReference type="Proteomes" id="UP000178735">
    <property type="component" value="Unassembled WGS sequence"/>
</dbReference>
<feature type="transmembrane region" description="Helical" evidence="9">
    <location>
        <begin position="75"/>
        <end position="108"/>
    </location>
</feature>
<evidence type="ECO:0000256" key="7">
    <source>
        <dbReference type="ARBA" id="ARBA00023136"/>
    </source>
</evidence>
<gene>
    <name evidence="10" type="ORF">A2008_04500</name>
</gene>
<evidence type="ECO:0000256" key="4">
    <source>
        <dbReference type="ARBA" id="ARBA00022475"/>
    </source>
</evidence>
<dbReference type="AlphaFoldDB" id="A0A1F7WSU1"/>
<sequence length="492" mass="55039">MKNQKNKKSNEENEVKRNSPAGETSAGGGAADESLLVKAHEESLSSMTGIKLSGENSHVIVLALPSNFIFYIKNFLIPLLVLSAIFALYYLSGIVFLFIISFVFAYILNPLVIMVEKFLKNKTLSILSVYLVLFALFMLLIVPAITNLASEVGDLGNKMQRYSESFKGIYRNFISSVQRSESSWLKDLDKYFSEFIDTPEDPAVNGLHTVSDVPNAAKYDETALINGYEVNLVNQQVTGEIAIAKTSEITLNYLNKLNYFLKKSPKVEAFIMSFFETLKDNLVDVSTSILNWLSSLTAILFHYALVPLLGYYFLADFKNLWAGFLNYIPSKFKHQTVRLVGEIDDVLGTFLRGQFVICLIVGIAFSFALFLIGVDFAFVIGPIAGICNIIYYLGPAIALIPSLIIALLKWGLTFKAFYKMFLIIAAILAIHLLDAFKFQPFIAEKSFSMHPLTLMLLLFIGFQLQGLFGMFVAIPLYGVGKVIYNNFKIVYV</sequence>
<dbReference type="PANTHER" id="PTHR21716">
    <property type="entry name" value="TRANSMEMBRANE PROTEIN"/>
    <property type="match status" value="1"/>
</dbReference>
<protein>
    <recommendedName>
        <fullName evidence="12">AI-2E family transporter</fullName>
    </recommendedName>
</protein>
<evidence type="ECO:0000256" key="3">
    <source>
        <dbReference type="ARBA" id="ARBA00022448"/>
    </source>
</evidence>
<keyword evidence="4" id="KW-1003">Cell membrane</keyword>
<keyword evidence="3" id="KW-0813">Transport</keyword>
<keyword evidence="7 9" id="KW-0472">Membrane</keyword>
<dbReference type="Pfam" id="PF01594">
    <property type="entry name" value="AI-2E_transport"/>
    <property type="match status" value="2"/>
</dbReference>
<evidence type="ECO:0000313" key="10">
    <source>
        <dbReference type="EMBL" id="OGM05904.1"/>
    </source>
</evidence>
<feature type="transmembrane region" description="Helical" evidence="9">
    <location>
        <begin position="390"/>
        <end position="410"/>
    </location>
</feature>
<dbReference type="EMBL" id="MGFH01000090">
    <property type="protein sequence ID" value="OGM05904.1"/>
    <property type="molecule type" value="Genomic_DNA"/>
</dbReference>
<evidence type="ECO:0000256" key="6">
    <source>
        <dbReference type="ARBA" id="ARBA00022989"/>
    </source>
</evidence>
<evidence type="ECO:0000256" key="2">
    <source>
        <dbReference type="ARBA" id="ARBA00009773"/>
    </source>
</evidence>
<proteinExistence type="inferred from homology"/>
<dbReference type="GO" id="GO:0005886">
    <property type="term" value="C:plasma membrane"/>
    <property type="evidence" value="ECO:0007669"/>
    <property type="project" value="UniProtKB-SubCell"/>
</dbReference>
<evidence type="ECO:0000256" key="9">
    <source>
        <dbReference type="SAM" id="Phobius"/>
    </source>
</evidence>
<comment type="caution">
    <text evidence="10">The sequence shown here is derived from an EMBL/GenBank/DDBJ whole genome shotgun (WGS) entry which is preliminary data.</text>
</comment>
<evidence type="ECO:0000256" key="1">
    <source>
        <dbReference type="ARBA" id="ARBA00004651"/>
    </source>
</evidence>
<organism evidence="10 11">
    <name type="scientific">Candidatus Wallbacteria bacterium GWC2_49_35</name>
    <dbReference type="NCBI Taxonomy" id="1817813"/>
    <lineage>
        <taxon>Bacteria</taxon>
        <taxon>Candidatus Walliibacteriota</taxon>
    </lineage>
</organism>
<comment type="subcellular location">
    <subcellularLocation>
        <location evidence="1">Cell membrane</location>
        <topology evidence="1">Multi-pass membrane protein</topology>
    </subcellularLocation>
</comment>
<feature type="transmembrane region" description="Helical" evidence="9">
    <location>
        <begin position="354"/>
        <end position="378"/>
    </location>
</feature>
<evidence type="ECO:0008006" key="12">
    <source>
        <dbReference type="Google" id="ProtNLM"/>
    </source>
</evidence>
<reference evidence="10 11" key="1">
    <citation type="journal article" date="2016" name="Nat. Commun.">
        <title>Thousands of microbial genomes shed light on interconnected biogeochemical processes in an aquifer system.</title>
        <authorList>
            <person name="Anantharaman K."/>
            <person name="Brown C.T."/>
            <person name="Hug L.A."/>
            <person name="Sharon I."/>
            <person name="Castelle C.J."/>
            <person name="Probst A.J."/>
            <person name="Thomas B.C."/>
            <person name="Singh A."/>
            <person name="Wilkins M.J."/>
            <person name="Karaoz U."/>
            <person name="Brodie E.L."/>
            <person name="Williams K.H."/>
            <person name="Hubbard S.S."/>
            <person name="Banfield J.F."/>
        </authorList>
    </citation>
    <scope>NUCLEOTIDE SEQUENCE [LARGE SCALE GENOMIC DNA]</scope>
</reference>
<dbReference type="InterPro" id="IPR002549">
    <property type="entry name" value="AI-2E-like"/>
</dbReference>
<accession>A0A1F7WSU1</accession>
<dbReference type="STRING" id="1817813.A2008_04500"/>
<feature type="compositionally biased region" description="Basic and acidic residues" evidence="8">
    <location>
        <begin position="8"/>
        <end position="17"/>
    </location>
</feature>
<evidence type="ECO:0000313" key="11">
    <source>
        <dbReference type="Proteomes" id="UP000178735"/>
    </source>
</evidence>
<name>A0A1F7WSU1_9BACT</name>
<feature type="transmembrane region" description="Helical" evidence="9">
    <location>
        <begin position="454"/>
        <end position="477"/>
    </location>
</feature>
<feature type="transmembrane region" description="Helical" evidence="9">
    <location>
        <begin position="128"/>
        <end position="149"/>
    </location>
</feature>
<comment type="similarity">
    <text evidence="2">Belongs to the autoinducer-2 exporter (AI-2E) (TC 2.A.86) family.</text>
</comment>